<evidence type="ECO:0000256" key="6">
    <source>
        <dbReference type="ARBA" id="ARBA00022989"/>
    </source>
</evidence>
<keyword evidence="3" id="KW-1003">Cell membrane</keyword>
<evidence type="ECO:0000256" key="7">
    <source>
        <dbReference type="ARBA" id="ARBA00023136"/>
    </source>
</evidence>
<dbReference type="PANTHER" id="PTHR43357">
    <property type="entry name" value="INNER MEMBRANE ABC TRANSPORTER PERMEASE PROTEIN YDCV"/>
    <property type="match status" value="1"/>
</dbReference>
<comment type="caution">
    <text evidence="10">The sequence shown here is derived from an EMBL/GenBank/DDBJ whole genome shotgun (WGS) entry which is preliminary data.</text>
</comment>
<gene>
    <name evidence="10" type="ORF">HNP48_001827</name>
</gene>
<feature type="domain" description="ABC transmembrane type-1" evidence="9">
    <location>
        <begin position="56"/>
        <end position="247"/>
    </location>
</feature>
<feature type="transmembrane region" description="Helical" evidence="8">
    <location>
        <begin position="56"/>
        <end position="79"/>
    </location>
</feature>
<keyword evidence="7 8" id="KW-0472">Membrane</keyword>
<keyword evidence="4" id="KW-0997">Cell inner membrane</keyword>
<feature type="transmembrane region" description="Helical" evidence="8">
    <location>
        <begin position="91"/>
        <end position="114"/>
    </location>
</feature>
<dbReference type="Proteomes" id="UP000575083">
    <property type="component" value="Unassembled WGS sequence"/>
</dbReference>
<dbReference type="SUPFAM" id="SSF161098">
    <property type="entry name" value="MetI-like"/>
    <property type="match status" value="1"/>
</dbReference>
<proteinExistence type="inferred from homology"/>
<dbReference type="Pfam" id="PF00528">
    <property type="entry name" value="BPD_transp_1"/>
    <property type="match status" value="1"/>
</dbReference>
<comment type="similarity">
    <text evidence="8">Belongs to the binding-protein-dependent transport system permease family.</text>
</comment>
<evidence type="ECO:0000256" key="2">
    <source>
        <dbReference type="ARBA" id="ARBA00022448"/>
    </source>
</evidence>
<dbReference type="PANTHER" id="PTHR43357:SF4">
    <property type="entry name" value="INNER MEMBRANE ABC TRANSPORTER PERMEASE PROTEIN YDCV"/>
    <property type="match status" value="1"/>
</dbReference>
<dbReference type="PROSITE" id="PS50928">
    <property type="entry name" value="ABC_TM1"/>
    <property type="match status" value="1"/>
</dbReference>
<dbReference type="InterPro" id="IPR000515">
    <property type="entry name" value="MetI-like"/>
</dbReference>
<reference evidence="10 11" key="1">
    <citation type="submission" date="2020-08" db="EMBL/GenBank/DDBJ databases">
        <title>Functional genomics of gut bacteria from endangered species of beetles.</title>
        <authorList>
            <person name="Carlos-Shanley C."/>
        </authorList>
    </citation>
    <scope>NUCLEOTIDE SEQUENCE [LARGE SCALE GENOMIC DNA]</scope>
    <source>
        <strain evidence="10 11">S00198</strain>
    </source>
</reference>
<feature type="transmembrane region" description="Helical" evidence="8">
    <location>
        <begin position="185"/>
        <end position="202"/>
    </location>
</feature>
<evidence type="ECO:0000256" key="8">
    <source>
        <dbReference type="RuleBase" id="RU363032"/>
    </source>
</evidence>
<evidence type="ECO:0000313" key="11">
    <source>
        <dbReference type="Proteomes" id="UP000575083"/>
    </source>
</evidence>
<feature type="transmembrane region" description="Helical" evidence="8">
    <location>
        <begin position="222"/>
        <end position="246"/>
    </location>
</feature>
<evidence type="ECO:0000256" key="1">
    <source>
        <dbReference type="ARBA" id="ARBA00004429"/>
    </source>
</evidence>
<keyword evidence="6 8" id="KW-1133">Transmembrane helix</keyword>
<keyword evidence="2 8" id="KW-0813">Transport</keyword>
<dbReference type="CDD" id="cd06261">
    <property type="entry name" value="TM_PBP2"/>
    <property type="match status" value="1"/>
</dbReference>
<dbReference type="InterPro" id="IPR035906">
    <property type="entry name" value="MetI-like_sf"/>
</dbReference>
<evidence type="ECO:0000256" key="5">
    <source>
        <dbReference type="ARBA" id="ARBA00022692"/>
    </source>
</evidence>
<evidence type="ECO:0000256" key="3">
    <source>
        <dbReference type="ARBA" id="ARBA00022475"/>
    </source>
</evidence>
<sequence>MIRGISLVYGLYLLLPIALLLVGSVGGSWTNTLLPSGATGQWYQDLWLDSSFRKAFVSSLVVALAACAINTVLALPLAYALYHGARRGGGLAARIVSAMPVAVPAITLAFGYMVVFNTDLAPWLGSMPLLIAAHAILTLPYLTNTLLADLRHLDLHRLEQAAATLGASGWQQFTGIVLPSLRQSLLSGLVMVAAISVGEFGVSNLLTSFQNRTYPVVLLQAFYGATGFACAATVVLLVLAGASALLSSSLVQARKDQP</sequence>
<comment type="subcellular location">
    <subcellularLocation>
        <location evidence="1">Cell inner membrane</location>
        <topology evidence="1">Multi-pass membrane protein</topology>
    </subcellularLocation>
    <subcellularLocation>
        <location evidence="8">Cell membrane</location>
        <topology evidence="8">Multi-pass membrane protein</topology>
    </subcellularLocation>
</comment>
<keyword evidence="5 8" id="KW-0812">Transmembrane</keyword>
<organism evidence="10 11">
    <name type="scientific">Acidovorax soli</name>
    <dbReference type="NCBI Taxonomy" id="592050"/>
    <lineage>
        <taxon>Bacteria</taxon>
        <taxon>Pseudomonadati</taxon>
        <taxon>Pseudomonadota</taxon>
        <taxon>Betaproteobacteria</taxon>
        <taxon>Burkholderiales</taxon>
        <taxon>Comamonadaceae</taxon>
        <taxon>Acidovorax</taxon>
    </lineage>
</organism>
<dbReference type="EMBL" id="JACHLK010000003">
    <property type="protein sequence ID" value="MBB6559160.1"/>
    <property type="molecule type" value="Genomic_DNA"/>
</dbReference>
<evidence type="ECO:0000256" key="4">
    <source>
        <dbReference type="ARBA" id="ARBA00022519"/>
    </source>
</evidence>
<accession>A0A7X0PC43</accession>
<dbReference type="GO" id="GO:0005886">
    <property type="term" value="C:plasma membrane"/>
    <property type="evidence" value="ECO:0007669"/>
    <property type="project" value="UniProtKB-SubCell"/>
</dbReference>
<protein>
    <submittedName>
        <fullName evidence="10">Putative spermidine/putrescine transport system permease protein</fullName>
    </submittedName>
</protein>
<name>A0A7X0PC43_9BURK</name>
<dbReference type="GO" id="GO:0055085">
    <property type="term" value="P:transmembrane transport"/>
    <property type="evidence" value="ECO:0007669"/>
    <property type="project" value="InterPro"/>
</dbReference>
<dbReference type="RefSeq" id="WP_184856598.1">
    <property type="nucleotide sequence ID" value="NZ_JACHLK010000003.1"/>
</dbReference>
<keyword evidence="11" id="KW-1185">Reference proteome</keyword>
<evidence type="ECO:0000313" key="10">
    <source>
        <dbReference type="EMBL" id="MBB6559160.1"/>
    </source>
</evidence>
<dbReference type="AlphaFoldDB" id="A0A7X0PC43"/>
<evidence type="ECO:0000259" key="9">
    <source>
        <dbReference type="PROSITE" id="PS50928"/>
    </source>
</evidence>
<dbReference type="Gene3D" id="1.10.3720.10">
    <property type="entry name" value="MetI-like"/>
    <property type="match status" value="1"/>
</dbReference>
<feature type="transmembrane region" description="Helical" evidence="8">
    <location>
        <begin position="120"/>
        <end position="142"/>
    </location>
</feature>